<name>A0A4R3KLL9_9SPHI</name>
<evidence type="ECO:0000313" key="3">
    <source>
        <dbReference type="Proteomes" id="UP000295807"/>
    </source>
</evidence>
<dbReference type="Pfam" id="PF00535">
    <property type="entry name" value="Glycos_transf_2"/>
    <property type="match status" value="1"/>
</dbReference>
<dbReference type="RefSeq" id="WP_132130617.1">
    <property type="nucleotide sequence ID" value="NZ_CP042432.1"/>
</dbReference>
<organism evidence="2 3">
    <name type="scientific">Anseongella ginsenosidimutans</name>
    <dbReference type="NCBI Taxonomy" id="496056"/>
    <lineage>
        <taxon>Bacteria</taxon>
        <taxon>Pseudomonadati</taxon>
        <taxon>Bacteroidota</taxon>
        <taxon>Sphingobacteriia</taxon>
        <taxon>Sphingobacteriales</taxon>
        <taxon>Sphingobacteriaceae</taxon>
        <taxon>Anseongella</taxon>
    </lineage>
</organism>
<dbReference type="AlphaFoldDB" id="A0A4R3KLL9"/>
<dbReference type="PANTHER" id="PTHR43685">
    <property type="entry name" value="GLYCOSYLTRANSFERASE"/>
    <property type="match status" value="1"/>
</dbReference>
<dbReference type="InterPro" id="IPR050834">
    <property type="entry name" value="Glycosyltransf_2"/>
</dbReference>
<dbReference type="OrthoDB" id="6638511at2"/>
<dbReference type="SUPFAM" id="SSF53448">
    <property type="entry name" value="Nucleotide-diphospho-sugar transferases"/>
    <property type="match status" value="1"/>
</dbReference>
<evidence type="ECO:0000259" key="1">
    <source>
        <dbReference type="Pfam" id="PF00535"/>
    </source>
</evidence>
<reference evidence="2 3" key="1">
    <citation type="submission" date="2019-03" db="EMBL/GenBank/DDBJ databases">
        <title>Genomic Encyclopedia of Type Strains, Phase IV (KMG-IV): sequencing the most valuable type-strain genomes for metagenomic binning, comparative biology and taxonomic classification.</title>
        <authorList>
            <person name="Goeker M."/>
        </authorList>
    </citation>
    <scope>NUCLEOTIDE SEQUENCE [LARGE SCALE GENOMIC DNA]</scope>
    <source>
        <strain evidence="2 3">DSM 21100</strain>
    </source>
</reference>
<sequence>MFRVSVIIPVYNAEKYIGRAIESVVRQEYVHEVILVEDGFPDDALAICKEYANQYQKVKLFRHPNGENRGASASRNLGIEHASCEYIAFLDADDFCLPGRFLETKKAFENDPDATAVYEPIGTAYESEQARNEFCRLRKISPKESENYLTYTLKPLQGEAFFRSLLLGDNGYPSTDGITIKKAILKKAGMFSTRLQLDEDTDLWIRIAWYGKFVPGAHINPVAVRWVHADNRITKRDYHSMYHFMKKLRSWLITVDAKKEYHKIMLKRYYVAKARSRFNEDGLLVKIKYNMDYILKIAFNPALW</sequence>
<dbReference type="InterPro" id="IPR029044">
    <property type="entry name" value="Nucleotide-diphossugar_trans"/>
</dbReference>
<comment type="caution">
    <text evidence="2">The sequence shown here is derived from an EMBL/GenBank/DDBJ whole genome shotgun (WGS) entry which is preliminary data.</text>
</comment>
<dbReference type="PANTHER" id="PTHR43685:SF2">
    <property type="entry name" value="GLYCOSYLTRANSFERASE 2-LIKE DOMAIN-CONTAINING PROTEIN"/>
    <property type="match status" value="1"/>
</dbReference>
<keyword evidence="2" id="KW-0808">Transferase</keyword>
<keyword evidence="3" id="KW-1185">Reference proteome</keyword>
<evidence type="ECO:0000313" key="2">
    <source>
        <dbReference type="EMBL" id="TCS84859.1"/>
    </source>
</evidence>
<dbReference type="CDD" id="cd00761">
    <property type="entry name" value="Glyco_tranf_GTA_type"/>
    <property type="match status" value="1"/>
</dbReference>
<feature type="domain" description="Glycosyltransferase 2-like" evidence="1">
    <location>
        <begin position="5"/>
        <end position="131"/>
    </location>
</feature>
<protein>
    <submittedName>
        <fullName evidence="2">Glycosyl transferase family 2</fullName>
    </submittedName>
</protein>
<proteinExistence type="predicted"/>
<accession>A0A4R3KLL9</accession>
<dbReference type="GO" id="GO:0016740">
    <property type="term" value="F:transferase activity"/>
    <property type="evidence" value="ECO:0007669"/>
    <property type="project" value="UniProtKB-KW"/>
</dbReference>
<dbReference type="InterPro" id="IPR001173">
    <property type="entry name" value="Glyco_trans_2-like"/>
</dbReference>
<dbReference type="Gene3D" id="3.90.550.10">
    <property type="entry name" value="Spore Coat Polysaccharide Biosynthesis Protein SpsA, Chain A"/>
    <property type="match status" value="1"/>
</dbReference>
<dbReference type="EMBL" id="SMAD01000017">
    <property type="protein sequence ID" value="TCS84859.1"/>
    <property type="molecule type" value="Genomic_DNA"/>
</dbReference>
<dbReference type="Proteomes" id="UP000295807">
    <property type="component" value="Unassembled WGS sequence"/>
</dbReference>
<gene>
    <name evidence="2" type="ORF">EDD80_11737</name>
</gene>